<evidence type="ECO:0000259" key="7">
    <source>
        <dbReference type="Pfam" id="PF01266"/>
    </source>
</evidence>
<dbReference type="InterPro" id="IPR023209">
    <property type="entry name" value="DAO"/>
</dbReference>
<dbReference type="PANTHER" id="PTHR11530">
    <property type="entry name" value="D-AMINO ACID OXIDASE"/>
    <property type="match status" value="1"/>
</dbReference>
<dbReference type="Proteomes" id="UP000274822">
    <property type="component" value="Unassembled WGS sequence"/>
</dbReference>
<evidence type="ECO:0000256" key="4">
    <source>
        <dbReference type="ARBA" id="ARBA00022827"/>
    </source>
</evidence>
<dbReference type="PANTHER" id="PTHR11530:SF11">
    <property type="entry name" value="D-ASPARTATE OXIDASE"/>
    <property type="match status" value="1"/>
</dbReference>
<comment type="cofactor">
    <cofactor evidence="1">
        <name>FAD</name>
        <dbReference type="ChEBI" id="CHEBI:57692"/>
    </cofactor>
</comment>
<protein>
    <recommendedName>
        <fullName evidence="7">FAD dependent oxidoreductase domain-containing protein</fullName>
    </recommendedName>
</protein>
<dbReference type="GO" id="GO:0071949">
    <property type="term" value="F:FAD binding"/>
    <property type="evidence" value="ECO:0007669"/>
    <property type="project" value="InterPro"/>
</dbReference>
<dbReference type="GO" id="GO:0003884">
    <property type="term" value="F:D-amino-acid oxidase activity"/>
    <property type="evidence" value="ECO:0007669"/>
    <property type="project" value="InterPro"/>
</dbReference>
<dbReference type="Gene3D" id="3.40.50.720">
    <property type="entry name" value="NAD(P)-binding Rossmann-like Domain"/>
    <property type="match status" value="2"/>
</dbReference>
<evidence type="ECO:0000256" key="5">
    <source>
        <dbReference type="ARBA" id="ARBA00023002"/>
    </source>
</evidence>
<keyword evidence="5" id="KW-0560">Oxidoreductase</keyword>
<sequence>MTSQPTGKNINVIGAGVSGLTTALLLQRDGHRVTVVAKHFPGDESIEYTSPWAGEFSLCKTGPRNLDGRTERRMVYRNCWAGSNLELLFHTIDLNACRRALAHYGPKRRQAVADLNNRLSDFRMISESITTDYDAISFKTFSEIARNVPEAGVMFVRGMDYYDNETEDFMDPWWKNLVPDFRFIPKSDLIPGTKVGHDYTTRKHRHLSPFTPMPPSPAHTSPSHLTVTINTPKYLRFLLAQFASLGGRTRRVALEHIRDAIDMDGSTDVVVNCTGIMARSLGGVDDLAVYPTRGQTVIVRAPHVKVTITHVAANHMTYIIPRDNGEVVLGGTAQKHDFTATADPATADSIKRRVCEMYPALAHGKGPEALLVVRHGVGLRPSREGNVRIETERIATLDGKIVIVCHNYGHGGCGYQSSWGAGADAVNHVYLGLTELEHETRKTREFLDKVMPRFLIQSAFTTAPCSPTAPTPARLTRRHGYSSPSLFDNLQGLEVENALRSLPSLRLSSLAGNRLGSFYTPYPSSTPNTMPHTDPGSQLKLTGQRSDR</sequence>
<comment type="caution">
    <text evidence="8">The sequence shown here is derived from an EMBL/GenBank/DDBJ whole genome shotgun (WGS) entry which is preliminary data.</text>
</comment>
<evidence type="ECO:0000256" key="3">
    <source>
        <dbReference type="ARBA" id="ARBA00022630"/>
    </source>
</evidence>
<reference evidence="8 9" key="1">
    <citation type="journal article" date="2018" name="New Phytol.">
        <title>Phylogenomics of Endogonaceae and evolution of mycorrhizas within Mucoromycota.</title>
        <authorList>
            <person name="Chang Y."/>
            <person name="Desiro A."/>
            <person name="Na H."/>
            <person name="Sandor L."/>
            <person name="Lipzen A."/>
            <person name="Clum A."/>
            <person name="Barry K."/>
            <person name="Grigoriev I.V."/>
            <person name="Martin F.M."/>
            <person name="Stajich J.E."/>
            <person name="Smith M.E."/>
            <person name="Bonito G."/>
            <person name="Spatafora J.W."/>
        </authorList>
    </citation>
    <scope>NUCLEOTIDE SEQUENCE [LARGE SCALE GENOMIC DNA]</scope>
    <source>
        <strain evidence="8 9">AD002</strain>
    </source>
</reference>
<keyword evidence="9" id="KW-1185">Reference proteome</keyword>
<dbReference type="InterPro" id="IPR006076">
    <property type="entry name" value="FAD-dep_OxRdtase"/>
</dbReference>
<evidence type="ECO:0000256" key="1">
    <source>
        <dbReference type="ARBA" id="ARBA00001974"/>
    </source>
</evidence>
<evidence type="ECO:0000313" key="8">
    <source>
        <dbReference type="EMBL" id="RUS28937.1"/>
    </source>
</evidence>
<dbReference type="SUPFAM" id="SSF54373">
    <property type="entry name" value="FAD-linked reductases, C-terminal domain"/>
    <property type="match status" value="1"/>
</dbReference>
<organism evidence="8 9">
    <name type="scientific">Jimgerdemannia flammicorona</name>
    <dbReference type="NCBI Taxonomy" id="994334"/>
    <lineage>
        <taxon>Eukaryota</taxon>
        <taxon>Fungi</taxon>
        <taxon>Fungi incertae sedis</taxon>
        <taxon>Mucoromycota</taxon>
        <taxon>Mucoromycotina</taxon>
        <taxon>Endogonomycetes</taxon>
        <taxon>Endogonales</taxon>
        <taxon>Endogonaceae</taxon>
        <taxon>Jimgerdemannia</taxon>
    </lineage>
</organism>
<dbReference type="EMBL" id="RBNJ01005867">
    <property type="protein sequence ID" value="RUS28937.1"/>
    <property type="molecule type" value="Genomic_DNA"/>
</dbReference>
<evidence type="ECO:0000256" key="6">
    <source>
        <dbReference type="SAM" id="MobiDB-lite"/>
    </source>
</evidence>
<name>A0A433QGK5_9FUNG</name>
<proteinExistence type="inferred from homology"/>
<evidence type="ECO:0000256" key="2">
    <source>
        <dbReference type="ARBA" id="ARBA00006730"/>
    </source>
</evidence>
<feature type="compositionally biased region" description="Polar residues" evidence="6">
    <location>
        <begin position="522"/>
        <end position="548"/>
    </location>
</feature>
<gene>
    <name evidence="8" type="ORF">BC938DRAFT_481248</name>
</gene>
<dbReference type="Pfam" id="PF01266">
    <property type="entry name" value="DAO"/>
    <property type="match status" value="1"/>
</dbReference>
<dbReference type="GO" id="GO:0005737">
    <property type="term" value="C:cytoplasm"/>
    <property type="evidence" value="ECO:0007669"/>
    <property type="project" value="TreeGrafter"/>
</dbReference>
<dbReference type="AlphaFoldDB" id="A0A433QGK5"/>
<comment type="similarity">
    <text evidence="2">Belongs to the DAMOX/DASOX family.</text>
</comment>
<dbReference type="SUPFAM" id="SSF51971">
    <property type="entry name" value="Nucleotide-binding domain"/>
    <property type="match status" value="1"/>
</dbReference>
<keyword evidence="3" id="KW-0285">Flavoprotein</keyword>
<feature type="region of interest" description="Disordered" evidence="6">
    <location>
        <begin position="521"/>
        <end position="548"/>
    </location>
</feature>
<accession>A0A433QGK5</accession>
<dbReference type="Gene3D" id="3.30.9.10">
    <property type="entry name" value="D-Amino Acid Oxidase, subunit A, domain 2"/>
    <property type="match status" value="1"/>
</dbReference>
<dbReference type="GO" id="GO:0019478">
    <property type="term" value="P:D-amino acid catabolic process"/>
    <property type="evidence" value="ECO:0007669"/>
    <property type="project" value="TreeGrafter"/>
</dbReference>
<keyword evidence="4" id="KW-0274">FAD</keyword>
<evidence type="ECO:0000313" key="9">
    <source>
        <dbReference type="Proteomes" id="UP000274822"/>
    </source>
</evidence>
<feature type="domain" description="FAD dependent oxidoreductase" evidence="7">
    <location>
        <begin position="12"/>
        <end position="423"/>
    </location>
</feature>